<keyword evidence="3 7" id="KW-0808">Transferase</keyword>
<evidence type="ECO:0000256" key="1">
    <source>
        <dbReference type="ARBA" id="ARBA00012468"/>
    </source>
</evidence>
<evidence type="ECO:0000313" key="7">
    <source>
        <dbReference type="EMBL" id="GAN05107.1"/>
    </source>
</evidence>
<keyword evidence="8" id="KW-1185">Reference proteome</keyword>
<feature type="domain" description="Peptidase C83" evidence="6">
    <location>
        <begin position="96"/>
        <end position="314"/>
    </location>
</feature>
<feature type="region of interest" description="Disordered" evidence="5">
    <location>
        <begin position="631"/>
        <end position="653"/>
    </location>
</feature>
<organism evidence="7">
    <name type="scientific">Mucor ambiguus</name>
    <dbReference type="NCBI Taxonomy" id="91626"/>
    <lineage>
        <taxon>Eukaryota</taxon>
        <taxon>Fungi</taxon>
        <taxon>Fungi incertae sedis</taxon>
        <taxon>Mucoromycota</taxon>
        <taxon>Mucoromycotina</taxon>
        <taxon>Mucoromycetes</taxon>
        <taxon>Mucorales</taxon>
        <taxon>Mucorineae</taxon>
        <taxon>Mucoraceae</taxon>
        <taxon>Mucor</taxon>
    </lineage>
</organism>
<evidence type="ECO:0000256" key="4">
    <source>
        <dbReference type="ARBA" id="ARBA00022723"/>
    </source>
</evidence>
<keyword evidence="4" id="KW-0479">Metal-binding</keyword>
<dbReference type="InterPro" id="IPR038156">
    <property type="entry name" value="PCS_N_sf"/>
</dbReference>
<dbReference type="InterPro" id="IPR007719">
    <property type="entry name" value="PCS_N"/>
</dbReference>
<dbReference type="GO" id="GO:0010038">
    <property type="term" value="P:response to metal ion"/>
    <property type="evidence" value="ECO:0007669"/>
    <property type="project" value="InterPro"/>
</dbReference>
<dbReference type="EC" id="2.3.2.15" evidence="1"/>
<dbReference type="EMBL" id="DF836371">
    <property type="protein sequence ID" value="GAN05107.1"/>
    <property type="molecule type" value="Genomic_DNA"/>
</dbReference>
<evidence type="ECO:0000256" key="2">
    <source>
        <dbReference type="ARBA" id="ARBA00022539"/>
    </source>
</evidence>
<sequence length="653" mass="72971">MLRIRPVQWLRYRTHFKLPISYQLTEKKALPCIQLPTLGRSIGTQTEAIVETSMNVPPASSTAATTTAAATTSTASVTAAFQDLLGVSAPVTTTDDLKNTFYQRELPSTLVRFASPGGKRLFREAMDGGHAEGFFPLTGNFTTQSEPAYCGPSSLAMVLNALEVDPKRRWKGNWRWFSDEFLQCCSSKEDMKKNGITFDNFACLAKSHCDVQVNRAFDFTFEQFKKDVEMITSTSDKFMVISFSRKVLGQTGDGHFSPIGAYNAEEGKVLILDTARYKYPSYWCPIETLYESMKPVDKETGLPRGYFVLSYDAEHPPLSLCSVKKDGCSTAEGPKQQTLAKPVFTAQPTEDKAKLNWSTLAKSFCQRIPENMWLEKPRTLQHVVSLVLRNVPKEYTLILANQSLASFNATTPNKAEEYINQLLFDTTKSPLYPVVMDALYPNRENLSYTRLDCNAAFATLFVLGSPRMLYTSLPRDLQDKLDVHRKGDDMTAIMKQEVQRISEEVVDLTSTFCTCGPSNGWNEINDGTTENPSFWACKYLGETPGRLAQPNLNPHSLMRSSKSIDVATTTIFINTVVAREDAKFANGAPVLAVNNETRKVYIFPSIRRCAEHIEDKYLTIGSKLEDYKDENKGDAFDSKADDNGTANAVEAKF</sequence>
<dbReference type="AlphaFoldDB" id="A0A0C9MP94"/>
<feature type="compositionally biased region" description="Basic and acidic residues" evidence="5">
    <location>
        <begin position="631"/>
        <end position="642"/>
    </location>
</feature>
<accession>A0A0C9MP94</accession>
<dbReference type="PANTHER" id="PTHR33447">
    <property type="entry name" value="GLUTATHIONE GAMMA-GLUTAMYLCYSTEINYLTRANSFERASE"/>
    <property type="match status" value="1"/>
</dbReference>
<evidence type="ECO:0000256" key="5">
    <source>
        <dbReference type="SAM" id="MobiDB-lite"/>
    </source>
</evidence>
<reference evidence="7" key="1">
    <citation type="submission" date="2014-09" db="EMBL/GenBank/DDBJ databases">
        <title>Draft genome sequence of an oleaginous Mucoromycotina fungus Mucor ambiguus NBRC6742.</title>
        <authorList>
            <person name="Takeda I."/>
            <person name="Yamane N."/>
            <person name="Morita T."/>
            <person name="Tamano K."/>
            <person name="Machida M."/>
            <person name="Baker S."/>
            <person name="Koike H."/>
        </authorList>
    </citation>
    <scope>NUCLEOTIDE SEQUENCE</scope>
    <source>
        <strain evidence="7">NBRC 6742</strain>
    </source>
</reference>
<dbReference type="SUPFAM" id="SSF54001">
    <property type="entry name" value="Cysteine proteinases"/>
    <property type="match status" value="1"/>
</dbReference>
<evidence type="ECO:0000313" key="8">
    <source>
        <dbReference type="Proteomes" id="UP000053815"/>
    </source>
</evidence>
<dbReference type="Gene3D" id="3.90.70.30">
    <property type="entry name" value="Phytochelatin synthase, N-terminal domain"/>
    <property type="match status" value="1"/>
</dbReference>
<dbReference type="Proteomes" id="UP000053815">
    <property type="component" value="Unassembled WGS sequence"/>
</dbReference>
<evidence type="ECO:0000259" key="6">
    <source>
        <dbReference type="PROSITE" id="PS51443"/>
    </source>
</evidence>
<keyword evidence="2" id="KW-0104">Cadmium</keyword>
<evidence type="ECO:0000256" key="3">
    <source>
        <dbReference type="ARBA" id="ARBA00022679"/>
    </source>
</evidence>
<dbReference type="Pfam" id="PF05023">
    <property type="entry name" value="Phytochelatin"/>
    <property type="match status" value="1"/>
</dbReference>
<name>A0A0C9MP94_9FUNG</name>
<dbReference type="GO" id="GO:0046938">
    <property type="term" value="P:phytochelatin biosynthetic process"/>
    <property type="evidence" value="ECO:0007669"/>
    <property type="project" value="InterPro"/>
</dbReference>
<dbReference type="OrthoDB" id="448954at2759"/>
<dbReference type="PROSITE" id="PS51443">
    <property type="entry name" value="PCS"/>
    <property type="match status" value="1"/>
</dbReference>
<dbReference type="InterPro" id="IPR038765">
    <property type="entry name" value="Papain-like_cys_pep_sf"/>
</dbReference>
<dbReference type="InterPro" id="IPR040409">
    <property type="entry name" value="PCS-like"/>
</dbReference>
<proteinExistence type="predicted"/>
<dbReference type="GO" id="GO:0046872">
    <property type="term" value="F:metal ion binding"/>
    <property type="evidence" value="ECO:0007669"/>
    <property type="project" value="UniProtKB-KW"/>
</dbReference>
<gene>
    <name evidence="7" type="ORF">MAM1_0082d04576</name>
</gene>
<dbReference type="FunFam" id="3.90.70.30:FF:000001">
    <property type="entry name" value="Glutathione gamma-glutamylcysteinyltransferase 1"/>
    <property type="match status" value="1"/>
</dbReference>
<dbReference type="GO" id="GO:0016756">
    <property type="term" value="F:glutathione gamma-glutamylcysteinyltransferase activity"/>
    <property type="evidence" value="ECO:0007669"/>
    <property type="project" value="UniProtKB-EC"/>
</dbReference>
<protein>
    <recommendedName>
        <fullName evidence="1">glutathione gamma-glutamylcysteinyltransferase</fullName>
        <ecNumber evidence="1">2.3.2.15</ecNumber>
    </recommendedName>
</protein>